<reference evidence="1" key="1">
    <citation type="journal article" date="2014" name="Front. Microbiol.">
        <title>High frequency of phylogenetically diverse reductive dehalogenase-homologous genes in deep subseafloor sedimentary metagenomes.</title>
        <authorList>
            <person name="Kawai M."/>
            <person name="Futagami T."/>
            <person name="Toyoda A."/>
            <person name="Takaki Y."/>
            <person name="Nishi S."/>
            <person name="Hori S."/>
            <person name="Arai W."/>
            <person name="Tsubouchi T."/>
            <person name="Morono Y."/>
            <person name="Uchiyama I."/>
            <person name="Ito T."/>
            <person name="Fujiyama A."/>
            <person name="Inagaki F."/>
            <person name="Takami H."/>
        </authorList>
    </citation>
    <scope>NUCLEOTIDE SEQUENCE</scope>
    <source>
        <strain evidence="1">Expedition CK06-06</strain>
    </source>
</reference>
<name>X1QC69_9ZZZZ</name>
<feature type="non-terminal residue" evidence="1">
    <location>
        <position position="64"/>
    </location>
</feature>
<dbReference type="AlphaFoldDB" id="X1QC69"/>
<proteinExistence type="predicted"/>
<sequence length="64" mass="7375">DEKIEENQLPKDKVYRDIISAGLLREKLMEYFDLQLPATMEQAHIQAMLVESRPVADEVIAKFG</sequence>
<gene>
    <name evidence="1" type="ORF">S06H3_66317</name>
</gene>
<comment type="caution">
    <text evidence="1">The sequence shown here is derived from an EMBL/GenBank/DDBJ whole genome shotgun (WGS) entry which is preliminary data.</text>
</comment>
<evidence type="ECO:0000313" key="1">
    <source>
        <dbReference type="EMBL" id="GAI66072.1"/>
    </source>
</evidence>
<dbReference type="EMBL" id="BARV01045122">
    <property type="protein sequence ID" value="GAI66072.1"/>
    <property type="molecule type" value="Genomic_DNA"/>
</dbReference>
<accession>X1QC69</accession>
<feature type="non-terminal residue" evidence="1">
    <location>
        <position position="1"/>
    </location>
</feature>
<protein>
    <submittedName>
        <fullName evidence="1">Uncharacterized protein</fullName>
    </submittedName>
</protein>
<organism evidence="1">
    <name type="scientific">marine sediment metagenome</name>
    <dbReference type="NCBI Taxonomy" id="412755"/>
    <lineage>
        <taxon>unclassified sequences</taxon>
        <taxon>metagenomes</taxon>
        <taxon>ecological metagenomes</taxon>
    </lineage>
</organism>